<name>A0A1V2IAX3_9ACTN</name>
<proteinExistence type="predicted"/>
<evidence type="ECO:0000259" key="1">
    <source>
        <dbReference type="PROSITE" id="PS51819"/>
    </source>
</evidence>
<dbReference type="CDD" id="cd06587">
    <property type="entry name" value="VOC"/>
    <property type="match status" value="1"/>
</dbReference>
<dbReference type="PROSITE" id="PS51819">
    <property type="entry name" value="VOC"/>
    <property type="match status" value="1"/>
</dbReference>
<dbReference type="EMBL" id="MOMC01000027">
    <property type="protein sequence ID" value="ONH30353.1"/>
    <property type="molecule type" value="Genomic_DNA"/>
</dbReference>
<organism evidence="2 3">
    <name type="scientific">Pseudofrankia asymbiotica</name>
    <dbReference type="NCBI Taxonomy" id="1834516"/>
    <lineage>
        <taxon>Bacteria</taxon>
        <taxon>Bacillati</taxon>
        <taxon>Actinomycetota</taxon>
        <taxon>Actinomycetes</taxon>
        <taxon>Frankiales</taxon>
        <taxon>Frankiaceae</taxon>
        <taxon>Pseudofrankia</taxon>
    </lineage>
</organism>
<dbReference type="SUPFAM" id="SSF54593">
    <property type="entry name" value="Glyoxalase/Bleomycin resistance protein/Dihydroxybiphenyl dioxygenase"/>
    <property type="match status" value="1"/>
</dbReference>
<gene>
    <name evidence="2" type="ORF">BL253_14595</name>
</gene>
<dbReference type="InterPro" id="IPR029068">
    <property type="entry name" value="Glyas_Bleomycin-R_OHBP_Dase"/>
</dbReference>
<dbReference type="AlphaFoldDB" id="A0A1V2IAX3"/>
<feature type="domain" description="VOC" evidence="1">
    <location>
        <begin position="4"/>
        <end position="123"/>
    </location>
</feature>
<dbReference type="OrthoDB" id="9804907at2"/>
<evidence type="ECO:0000313" key="2">
    <source>
        <dbReference type="EMBL" id="ONH30353.1"/>
    </source>
</evidence>
<comment type="caution">
    <text evidence="2">The sequence shown here is derived from an EMBL/GenBank/DDBJ whole genome shotgun (WGS) entry which is preliminary data.</text>
</comment>
<sequence>MLADAELIAFVPTVDLDRALNFYQGVLGLPLTEETPSAAVFQMDGTMLRVSAVREVVPQPFTTLGWRVEDIVDVVRWLTDRGARVNRYDGIDQDGLGIWTSPDGDRIVWFNDPDGHTLSVTQFSADPLAVNHVPE</sequence>
<evidence type="ECO:0000313" key="3">
    <source>
        <dbReference type="Proteomes" id="UP000188929"/>
    </source>
</evidence>
<dbReference type="STRING" id="1834516.BL253_14595"/>
<accession>A0A1V2IAX3</accession>
<dbReference type="InterPro" id="IPR037523">
    <property type="entry name" value="VOC_core"/>
</dbReference>
<dbReference type="InterPro" id="IPR004360">
    <property type="entry name" value="Glyas_Fos-R_dOase_dom"/>
</dbReference>
<dbReference type="Pfam" id="PF00903">
    <property type="entry name" value="Glyoxalase"/>
    <property type="match status" value="1"/>
</dbReference>
<dbReference type="RefSeq" id="WP_076817305.1">
    <property type="nucleotide sequence ID" value="NZ_MOMC01000027.1"/>
</dbReference>
<keyword evidence="3" id="KW-1185">Reference proteome</keyword>
<dbReference type="Gene3D" id="3.10.180.10">
    <property type="entry name" value="2,3-Dihydroxybiphenyl 1,2-Dioxygenase, domain 1"/>
    <property type="match status" value="1"/>
</dbReference>
<reference evidence="3" key="1">
    <citation type="submission" date="2016-10" db="EMBL/GenBank/DDBJ databases">
        <title>Frankia sp. NRRL B-16386 Genome sequencing.</title>
        <authorList>
            <person name="Ghodhbane-Gtari F."/>
            <person name="Swanson E."/>
            <person name="Gueddou A."/>
            <person name="Hezbri K."/>
            <person name="Ktari K."/>
            <person name="Nouioui I."/>
            <person name="Morris K."/>
            <person name="Simpson S."/>
            <person name="Abebe-Akele F."/>
            <person name="Thomas K."/>
            <person name="Gtari M."/>
            <person name="Tisa L.S."/>
        </authorList>
    </citation>
    <scope>NUCLEOTIDE SEQUENCE [LARGE SCALE GENOMIC DNA]</scope>
    <source>
        <strain evidence="3">NRRL B-16386</strain>
    </source>
</reference>
<dbReference type="Proteomes" id="UP000188929">
    <property type="component" value="Unassembled WGS sequence"/>
</dbReference>
<protein>
    <recommendedName>
        <fullName evidence="1">VOC domain-containing protein</fullName>
    </recommendedName>
</protein>